<evidence type="ECO:0000259" key="8">
    <source>
        <dbReference type="PROSITE" id="PS50234"/>
    </source>
</evidence>
<feature type="chain" id="PRO_5046898006" evidence="7">
    <location>
        <begin position="25"/>
        <end position="690"/>
    </location>
</feature>
<accession>A0ABS5IQM4</accession>
<keyword evidence="4" id="KW-0572">Peptidoglycan-anchor</keyword>
<dbReference type="SUPFAM" id="SSF53300">
    <property type="entry name" value="vWA-like"/>
    <property type="match status" value="1"/>
</dbReference>
<protein>
    <submittedName>
        <fullName evidence="10">VWA domain-containing protein</fullName>
    </submittedName>
</protein>
<name>A0ABS5IQM4_9MICO</name>
<comment type="caution">
    <text evidence="10">The sequence shown here is derived from an EMBL/GenBank/DDBJ whole genome shotgun (WGS) entry which is preliminary data.</text>
</comment>
<evidence type="ECO:0000313" key="10">
    <source>
        <dbReference type="EMBL" id="MBS0025241.1"/>
    </source>
</evidence>
<sequence>MASKRVFAAVVVSGLLAAVSIPTAAVGAVPVPDAQSAVVTVRTGGDRVSDDVVGSLAGVQLGLFATETATTPEAVCTSDADGDCSFVLDGALLGSSFWVGSVAVPAGWYDNPVLRTGPASGSSSTASAYRFPTPAVQAGQTYRSTREFMYSSSNSLPTRSNGVWQQSRVNPTLDAQCGSDVAIVMDLSASVGSSLPQLKQAADAFANALVGTPSRAAVFSFSRQSPSVETATGQPSENRPELVSLSTQAGADAFTAQYAGWSLGSGTNWDRALQEVAAAAPSYDVVIVLTDGNPDRWGATHGDGSNTHFTDVEAAVFSANTLKAEGSRIISFGVGSGVEGISALNLAAISGPVAFDGTNLADADYFQTADYAAAADQLGQLALAGCAGSLSVVKQLVPGDTTGEDVTGAVPAGEGWTFDAQPATPGTVIAPATAATVADGTGTVSFELTPPAGSSTSGVTVAERQQDGYTLVTQGGENATCTDLTTGTAVPVTSVGATGFTVDVAAAAAVSCTVYNRAPAPAAIVVNKLWVVDGEDFADGAQPAGLTAALALTGPGTAGATPQPFGASRGGYVEDDAVTISETTTIEREGCTLNSSSVEAAGGATVSATVPATVTLAPGDNAYLIRNVVTCAVTPSPEPTDPGTGTEPPTGSGSLPATGLDQAALAPLIAGAVAAVLAGLLLQLARRRRS</sequence>
<dbReference type="Proteomes" id="UP000678243">
    <property type="component" value="Unassembled WGS sequence"/>
</dbReference>
<evidence type="ECO:0000256" key="3">
    <source>
        <dbReference type="ARBA" id="ARBA00022729"/>
    </source>
</evidence>
<feature type="compositionally biased region" description="Low complexity" evidence="5">
    <location>
        <begin position="641"/>
        <end position="654"/>
    </location>
</feature>
<keyword evidence="1" id="KW-0134">Cell wall</keyword>
<dbReference type="NCBIfam" id="TIGR01167">
    <property type="entry name" value="LPXTG_anchor"/>
    <property type="match status" value="1"/>
</dbReference>
<keyword evidence="6" id="KW-0812">Transmembrane</keyword>
<evidence type="ECO:0000256" key="6">
    <source>
        <dbReference type="SAM" id="Phobius"/>
    </source>
</evidence>
<dbReference type="PROSITE" id="PS50234">
    <property type="entry name" value="VWFA"/>
    <property type="match status" value="1"/>
</dbReference>
<keyword evidence="6" id="KW-0472">Membrane</keyword>
<organism evidence="10 11">
    <name type="scientific">Microbacterium paraoxydans</name>
    <dbReference type="NCBI Taxonomy" id="199592"/>
    <lineage>
        <taxon>Bacteria</taxon>
        <taxon>Bacillati</taxon>
        <taxon>Actinomycetota</taxon>
        <taxon>Actinomycetes</taxon>
        <taxon>Micrococcales</taxon>
        <taxon>Microbacteriaceae</taxon>
        <taxon>Microbacterium</taxon>
    </lineage>
</organism>
<evidence type="ECO:0000259" key="9">
    <source>
        <dbReference type="PROSITE" id="PS50847"/>
    </source>
</evidence>
<keyword evidence="11" id="KW-1185">Reference proteome</keyword>
<feature type="region of interest" description="Disordered" evidence="5">
    <location>
        <begin position="634"/>
        <end position="658"/>
    </location>
</feature>
<dbReference type="PROSITE" id="PS50847">
    <property type="entry name" value="GRAM_POS_ANCHORING"/>
    <property type="match status" value="1"/>
</dbReference>
<keyword evidence="2" id="KW-0964">Secreted</keyword>
<dbReference type="SMART" id="SM00327">
    <property type="entry name" value="VWA"/>
    <property type="match status" value="1"/>
</dbReference>
<keyword evidence="3 7" id="KW-0732">Signal</keyword>
<gene>
    <name evidence="10" type="ORF">KE274_14130</name>
</gene>
<evidence type="ECO:0000256" key="5">
    <source>
        <dbReference type="SAM" id="MobiDB-lite"/>
    </source>
</evidence>
<dbReference type="InterPro" id="IPR002035">
    <property type="entry name" value="VWF_A"/>
</dbReference>
<keyword evidence="6" id="KW-1133">Transmembrane helix</keyword>
<proteinExistence type="predicted"/>
<feature type="domain" description="VWFA" evidence="8">
    <location>
        <begin position="180"/>
        <end position="381"/>
    </location>
</feature>
<evidence type="ECO:0000256" key="2">
    <source>
        <dbReference type="ARBA" id="ARBA00022525"/>
    </source>
</evidence>
<feature type="transmembrane region" description="Helical" evidence="6">
    <location>
        <begin position="664"/>
        <end position="685"/>
    </location>
</feature>
<feature type="domain" description="Gram-positive cocci surface proteins LPxTG" evidence="9">
    <location>
        <begin position="655"/>
        <end position="690"/>
    </location>
</feature>
<dbReference type="EMBL" id="JAGTUK010000003">
    <property type="protein sequence ID" value="MBS0025241.1"/>
    <property type="molecule type" value="Genomic_DNA"/>
</dbReference>
<dbReference type="Pfam" id="PF00746">
    <property type="entry name" value="Gram_pos_anchor"/>
    <property type="match status" value="1"/>
</dbReference>
<dbReference type="CDD" id="cd00198">
    <property type="entry name" value="vWFA"/>
    <property type="match status" value="1"/>
</dbReference>
<evidence type="ECO:0000256" key="4">
    <source>
        <dbReference type="ARBA" id="ARBA00023088"/>
    </source>
</evidence>
<dbReference type="InterPro" id="IPR036465">
    <property type="entry name" value="vWFA_dom_sf"/>
</dbReference>
<evidence type="ECO:0000256" key="1">
    <source>
        <dbReference type="ARBA" id="ARBA00022512"/>
    </source>
</evidence>
<dbReference type="InterPro" id="IPR019931">
    <property type="entry name" value="LPXTG_anchor"/>
</dbReference>
<evidence type="ECO:0000313" key="11">
    <source>
        <dbReference type="Proteomes" id="UP000678243"/>
    </source>
</evidence>
<dbReference type="RefSeq" id="WP_211544768.1">
    <property type="nucleotide sequence ID" value="NZ_JAGTUK010000003.1"/>
</dbReference>
<dbReference type="Gene3D" id="3.40.50.410">
    <property type="entry name" value="von Willebrand factor, type A domain"/>
    <property type="match status" value="1"/>
</dbReference>
<evidence type="ECO:0000256" key="7">
    <source>
        <dbReference type="SAM" id="SignalP"/>
    </source>
</evidence>
<reference evidence="10 11" key="1">
    <citation type="submission" date="2021-04" db="EMBL/GenBank/DDBJ databases">
        <title>Whole genome analysis of root endophytic bacterium Microbacterium paraoxydans ku-mp colonizing RP-bio226 rice variety.</title>
        <authorList>
            <person name="Ulaganathan K."/>
            <person name="Latha B."/>
        </authorList>
    </citation>
    <scope>NUCLEOTIDE SEQUENCE [LARGE SCALE GENOMIC DNA]</scope>
    <source>
        <strain evidence="11">ku-mp</strain>
    </source>
</reference>
<feature type="signal peptide" evidence="7">
    <location>
        <begin position="1"/>
        <end position="24"/>
    </location>
</feature>